<dbReference type="eggNOG" id="COG1760">
    <property type="taxonomic scope" value="Bacteria"/>
</dbReference>
<dbReference type="NCBIfam" id="TIGR00719">
    <property type="entry name" value="sda_beta"/>
    <property type="match status" value="1"/>
</dbReference>
<dbReference type="Gene3D" id="3.30.70.260">
    <property type="match status" value="1"/>
</dbReference>
<evidence type="ECO:0000259" key="13">
    <source>
        <dbReference type="PROSITE" id="PS51671"/>
    </source>
</evidence>
<dbReference type="InterPro" id="IPR051318">
    <property type="entry name" value="Fe-S_L-Ser"/>
</dbReference>
<evidence type="ECO:0000256" key="8">
    <source>
        <dbReference type="ARBA" id="ARBA00023014"/>
    </source>
</evidence>
<comment type="pathway">
    <text evidence="2 11">Carbohydrate biosynthesis; gluconeogenesis.</text>
</comment>
<dbReference type="AlphaFoldDB" id="A0A069RIM1"/>
<keyword evidence="6 11" id="KW-0479">Metal-binding</keyword>
<dbReference type="UniPathway" id="UPA00138"/>
<evidence type="ECO:0000256" key="11">
    <source>
        <dbReference type="PIRNR" id="PIRNR036692"/>
    </source>
</evidence>
<organism evidence="14 15">
    <name type="scientific">Peptoclostridium litorale DSM 5388</name>
    <dbReference type="NCBI Taxonomy" id="1121324"/>
    <lineage>
        <taxon>Bacteria</taxon>
        <taxon>Bacillati</taxon>
        <taxon>Bacillota</taxon>
        <taxon>Clostridia</taxon>
        <taxon>Peptostreptococcales</taxon>
        <taxon>Peptoclostridiaceae</taxon>
        <taxon>Peptoclostridium</taxon>
    </lineage>
</organism>
<evidence type="ECO:0000313" key="15">
    <source>
        <dbReference type="Proteomes" id="UP000027946"/>
    </source>
</evidence>
<comment type="caution">
    <text evidence="14">The sequence shown here is derived from an EMBL/GenBank/DDBJ whole genome shotgun (WGS) entry which is preliminary data.</text>
</comment>
<dbReference type="PANTHER" id="PTHR30182:SF12">
    <property type="entry name" value="L-SERINE DEHYDRATASE, BETA CHAIN-RELATED"/>
    <property type="match status" value="1"/>
</dbReference>
<comment type="cofactor">
    <cofactor evidence="1 12">
        <name>[4Fe-4S] cluster</name>
        <dbReference type="ChEBI" id="CHEBI:49883"/>
    </cofactor>
</comment>
<gene>
    <name evidence="14" type="primary">sdhB</name>
    <name evidence="14" type="ORF">CLIT_23c03590</name>
</gene>
<keyword evidence="5 11" id="KW-0004">4Fe-4S</keyword>
<evidence type="ECO:0000256" key="7">
    <source>
        <dbReference type="ARBA" id="ARBA00023004"/>
    </source>
</evidence>
<evidence type="ECO:0000256" key="9">
    <source>
        <dbReference type="ARBA" id="ARBA00023239"/>
    </source>
</evidence>
<evidence type="ECO:0000256" key="12">
    <source>
        <dbReference type="RuleBase" id="RU366059"/>
    </source>
</evidence>
<evidence type="ECO:0000256" key="1">
    <source>
        <dbReference type="ARBA" id="ARBA00001966"/>
    </source>
</evidence>
<dbReference type="InterPro" id="IPR045865">
    <property type="entry name" value="ACT-like_dom_sf"/>
</dbReference>
<dbReference type="PIRSF" id="PIRSF036692">
    <property type="entry name" value="SDH_B"/>
    <property type="match status" value="1"/>
</dbReference>
<evidence type="ECO:0000256" key="10">
    <source>
        <dbReference type="ARBA" id="ARBA00049406"/>
    </source>
</evidence>
<keyword evidence="7 11" id="KW-0408">Iron</keyword>
<dbReference type="InterPro" id="IPR029009">
    <property type="entry name" value="ASB_dom_sf"/>
</dbReference>
<reference evidence="14 15" key="1">
    <citation type="submission" date="2014-03" db="EMBL/GenBank/DDBJ databases">
        <title>Genome sequence of Clostridium litorale W6, DSM 5388.</title>
        <authorList>
            <person name="Poehlein A."/>
            <person name="Jagirdar A."/>
            <person name="Khonsari B."/>
            <person name="Chibani C.M."/>
            <person name="Gutierrez Gutierrez D.A."/>
            <person name="Davydova E."/>
            <person name="Alghaithi H.S."/>
            <person name="Nair K.P."/>
            <person name="Dhamotharan K."/>
            <person name="Chandran L."/>
            <person name="G W."/>
            <person name="Daniel R."/>
        </authorList>
    </citation>
    <scope>NUCLEOTIDE SEQUENCE [LARGE SCALE GENOMIC DNA]</scope>
    <source>
        <strain evidence="14 15">W6</strain>
    </source>
</reference>
<dbReference type="InterPro" id="IPR002912">
    <property type="entry name" value="ACT_dom"/>
</dbReference>
<dbReference type="Pfam" id="PF03315">
    <property type="entry name" value="SDH_beta"/>
    <property type="match status" value="1"/>
</dbReference>
<dbReference type="EMBL" id="JJMM01000026">
    <property type="protein sequence ID" value="KDR94087.1"/>
    <property type="molecule type" value="Genomic_DNA"/>
</dbReference>
<keyword evidence="9 11" id="KW-0456">Lyase</keyword>
<dbReference type="GO" id="GO:0046872">
    <property type="term" value="F:metal ion binding"/>
    <property type="evidence" value="ECO:0007669"/>
    <property type="project" value="UniProtKB-UniRule"/>
</dbReference>
<evidence type="ECO:0000256" key="5">
    <source>
        <dbReference type="ARBA" id="ARBA00022485"/>
    </source>
</evidence>
<accession>A0A069RIM1</accession>
<sequence>MKNYSIFDVVGPRMIGPSSSHTAGAARIAIAASKIAKGSIKEVKFYLHGSFAQTYKGHGTDKALVGGILGFSTEDERIRNSFEIADQKGIKYEFIPTDLGDEFHPNTVKMIITKEDDSKVEIIGESIGGGNIKIVGINGLDIEFTGEYYTLIVKQWDMPGAAAHITNCVAQNDVNIAFMRIYREEKGNNAFTIIEADEPICQKAIDDIKSNTQLIQDAFVVSI</sequence>
<protein>
    <recommendedName>
        <fullName evidence="11">L-serine deaminase</fullName>
    </recommendedName>
</protein>
<dbReference type="CDD" id="cd04903">
    <property type="entry name" value="ACT_LSD"/>
    <property type="match status" value="1"/>
</dbReference>
<dbReference type="SUPFAM" id="SSF55021">
    <property type="entry name" value="ACT-like"/>
    <property type="match status" value="1"/>
</dbReference>
<dbReference type="InterPro" id="IPR004643">
    <property type="entry name" value="Fe-S_L-Ser_bsu"/>
</dbReference>
<keyword evidence="8 11" id="KW-0411">Iron-sulfur</keyword>
<evidence type="ECO:0000256" key="6">
    <source>
        <dbReference type="ARBA" id="ARBA00022723"/>
    </source>
</evidence>
<dbReference type="PROSITE" id="PS51671">
    <property type="entry name" value="ACT"/>
    <property type="match status" value="1"/>
</dbReference>
<dbReference type="InterPro" id="IPR005131">
    <property type="entry name" value="Ser_deHydtase_bsu"/>
</dbReference>
<evidence type="ECO:0000313" key="14">
    <source>
        <dbReference type="EMBL" id="KDR94087.1"/>
    </source>
</evidence>
<dbReference type="Gene3D" id="3.30.1330.90">
    <property type="entry name" value="D-3-phosphoglycerate dehydrogenase, domain 3"/>
    <property type="match status" value="1"/>
</dbReference>
<dbReference type="PANTHER" id="PTHR30182">
    <property type="entry name" value="L-SERINE DEHYDRATASE"/>
    <property type="match status" value="1"/>
</dbReference>
<keyword evidence="15" id="KW-1185">Reference proteome</keyword>
<comment type="catalytic activity">
    <reaction evidence="10 11 12">
        <text>L-serine = pyruvate + NH4(+)</text>
        <dbReference type="Rhea" id="RHEA:19169"/>
        <dbReference type="ChEBI" id="CHEBI:15361"/>
        <dbReference type="ChEBI" id="CHEBI:28938"/>
        <dbReference type="ChEBI" id="CHEBI:33384"/>
        <dbReference type="EC" id="4.3.1.17"/>
    </reaction>
</comment>
<dbReference type="STRING" id="1121324.CLIT_23c03590"/>
<name>A0A069RIM1_PEPLI</name>
<evidence type="ECO:0000256" key="3">
    <source>
        <dbReference type="ARBA" id="ARBA00008636"/>
    </source>
</evidence>
<dbReference type="SUPFAM" id="SSF143548">
    <property type="entry name" value="Serine metabolism enzymes domain"/>
    <property type="match status" value="1"/>
</dbReference>
<dbReference type="GO" id="GO:0003941">
    <property type="term" value="F:L-serine ammonia-lyase activity"/>
    <property type="evidence" value="ECO:0007669"/>
    <property type="project" value="UniProtKB-UniRule"/>
</dbReference>
<keyword evidence="4 11" id="KW-0312">Gluconeogenesis</keyword>
<proteinExistence type="inferred from homology"/>
<dbReference type="OrthoDB" id="9813137at2"/>
<dbReference type="RefSeq" id="WP_038267944.1">
    <property type="nucleotide sequence ID" value="NZ_FSRH01000003.1"/>
</dbReference>
<feature type="domain" description="ACT" evidence="13">
    <location>
        <begin position="150"/>
        <end position="223"/>
    </location>
</feature>
<comment type="similarity">
    <text evidence="3 11 12">Belongs to the iron-sulfur dependent L-serine dehydratase family.</text>
</comment>
<evidence type="ECO:0000256" key="2">
    <source>
        <dbReference type="ARBA" id="ARBA00004742"/>
    </source>
</evidence>
<dbReference type="GO" id="GO:0006094">
    <property type="term" value="P:gluconeogenesis"/>
    <property type="evidence" value="ECO:0007669"/>
    <property type="project" value="UniProtKB-UniRule"/>
</dbReference>
<dbReference type="GO" id="GO:0051539">
    <property type="term" value="F:4 iron, 4 sulfur cluster binding"/>
    <property type="evidence" value="ECO:0007669"/>
    <property type="project" value="UniProtKB-UniRule"/>
</dbReference>
<dbReference type="Proteomes" id="UP000027946">
    <property type="component" value="Unassembled WGS sequence"/>
</dbReference>
<evidence type="ECO:0000256" key="4">
    <source>
        <dbReference type="ARBA" id="ARBA00022432"/>
    </source>
</evidence>